<dbReference type="Gene3D" id="2.170.140.10">
    <property type="entry name" value="Chitin binding domain"/>
    <property type="match status" value="6"/>
</dbReference>
<evidence type="ECO:0000256" key="2">
    <source>
        <dbReference type="ARBA" id="ARBA00022729"/>
    </source>
</evidence>
<dbReference type="AlphaFoldDB" id="A0A182J1P5"/>
<sequence>MGKRILVVLVPLTVALVCSAADESEDYFEFSCPKPDGQFEDPFQCDRYYECTDGRYTEKLCPDGLVFNPDSKLANKCDQVFNVNCGDRKELQPPKPVGVCPRQNGFFPHPDPSICNIFYNCVNGREIEMTCVAGLHFYQQTGTCVWPDMANRQGCGSNANKKLNDGFQCPKNATKMDKNGQAITHPNYPHLEDCQRFYICLNGIEPRQGTCEDGMVYNEDLQRCDEPENRGLVQHSRSQLAPPGEVAAHYGTHNKLLARSLDPRLGGDVTVAHINQSGWICPTLSSEYTAARETVRRLCAHNMKQFGVLFATTVVGLALVAQVSSAAAPSCPEPYGEQAYLHPDHCDQFFLCTNGTLTLETCENGLLFDGKGAVHNHCNYNWAVECGARKFATDQTPLSTPGCEYLFGIYPDAAECSTSYHKCAFGEVHQELCEAGLVYDHRIHGCNWPDQLLEQCNPEAVVGFKCPQSVPSGTVAARFWPYPRFPVPNDCHRLITCVDGHPRLITCGEGKVFNEESLTCENPEDVPHACRH</sequence>
<dbReference type="InterPro" id="IPR002557">
    <property type="entry name" value="Chitin-bd_dom"/>
</dbReference>
<keyword evidence="3" id="KW-0677">Repeat</keyword>
<evidence type="ECO:0000259" key="6">
    <source>
        <dbReference type="PROSITE" id="PS50940"/>
    </source>
</evidence>
<organism evidence="7">
    <name type="scientific">Anopheles atroparvus</name>
    <name type="common">European mosquito</name>
    <dbReference type="NCBI Taxonomy" id="41427"/>
    <lineage>
        <taxon>Eukaryota</taxon>
        <taxon>Metazoa</taxon>
        <taxon>Ecdysozoa</taxon>
        <taxon>Arthropoda</taxon>
        <taxon>Hexapoda</taxon>
        <taxon>Insecta</taxon>
        <taxon>Pterygota</taxon>
        <taxon>Neoptera</taxon>
        <taxon>Endopterygota</taxon>
        <taxon>Diptera</taxon>
        <taxon>Nematocera</taxon>
        <taxon>Culicoidea</taxon>
        <taxon>Culicidae</taxon>
        <taxon>Anophelinae</taxon>
        <taxon>Anopheles</taxon>
    </lineage>
</organism>
<evidence type="ECO:0000256" key="4">
    <source>
        <dbReference type="ARBA" id="ARBA00023157"/>
    </source>
</evidence>
<evidence type="ECO:0000256" key="5">
    <source>
        <dbReference type="ARBA" id="ARBA00023180"/>
    </source>
</evidence>
<accession>A0A182J1P5</accession>
<feature type="domain" description="Chitin-binding type-2" evidence="6">
    <location>
        <begin position="29"/>
        <end position="87"/>
    </location>
</feature>
<reference evidence="7" key="1">
    <citation type="submission" date="2022-08" db="UniProtKB">
        <authorList>
            <consortium name="EnsemblMetazoa"/>
        </authorList>
    </citation>
    <scope>IDENTIFICATION</scope>
    <source>
        <strain evidence="7">EBRO</strain>
    </source>
</reference>
<dbReference type="EnsemblMetazoa" id="AATE009671-RA">
    <property type="protein sequence ID" value="AATE009671-PA.1"/>
    <property type="gene ID" value="AATE009671"/>
</dbReference>
<feature type="domain" description="Chitin-binding type-2" evidence="6">
    <location>
        <begin position="328"/>
        <end position="388"/>
    </location>
</feature>
<evidence type="ECO:0000313" key="7">
    <source>
        <dbReference type="EnsemblMetazoa" id="AATE009671-PA.1"/>
    </source>
</evidence>
<keyword evidence="2" id="KW-0732">Signal</keyword>
<dbReference type="SMART" id="SM00494">
    <property type="entry name" value="ChtBD2"/>
    <property type="match status" value="6"/>
</dbReference>
<proteinExistence type="predicted"/>
<dbReference type="InterPro" id="IPR051940">
    <property type="entry name" value="Chitin_bind-dev_reg"/>
</dbReference>
<dbReference type="GO" id="GO:0005576">
    <property type="term" value="C:extracellular region"/>
    <property type="evidence" value="ECO:0007669"/>
    <property type="project" value="InterPro"/>
</dbReference>
<dbReference type="STRING" id="41427.A0A182J1P5"/>
<dbReference type="InterPro" id="IPR036508">
    <property type="entry name" value="Chitin-bd_dom_sf"/>
</dbReference>
<keyword evidence="5" id="KW-0325">Glycoprotein</keyword>
<feature type="domain" description="Chitin-binding type-2" evidence="6">
    <location>
        <begin position="400"/>
        <end position="458"/>
    </location>
</feature>
<dbReference type="VEuPathDB" id="VectorBase:AATE009671"/>
<protein>
    <recommendedName>
        <fullName evidence="6">Chitin-binding type-2 domain-containing protein</fullName>
    </recommendedName>
</protein>
<name>A0A182J1P5_ANOAO</name>
<keyword evidence="1" id="KW-0147">Chitin-binding</keyword>
<dbReference type="PANTHER" id="PTHR23301:SF110">
    <property type="entry name" value="LD43683P-RELATED"/>
    <property type="match status" value="1"/>
</dbReference>
<feature type="domain" description="Chitin-binding type-2" evidence="6">
    <location>
        <begin position="166"/>
        <end position="234"/>
    </location>
</feature>
<dbReference type="PROSITE" id="PS50940">
    <property type="entry name" value="CHIT_BIND_II"/>
    <property type="match status" value="6"/>
</dbReference>
<dbReference type="GO" id="GO:0008061">
    <property type="term" value="F:chitin binding"/>
    <property type="evidence" value="ECO:0007669"/>
    <property type="project" value="UniProtKB-KW"/>
</dbReference>
<dbReference type="SUPFAM" id="SSF57625">
    <property type="entry name" value="Invertebrate chitin-binding proteins"/>
    <property type="match status" value="6"/>
</dbReference>
<dbReference type="Pfam" id="PF01607">
    <property type="entry name" value="CBM_14"/>
    <property type="match status" value="6"/>
</dbReference>
<evidence type="ECO:0000256" key="1">
    <source>
        <dbReference type="ARBA" id="ARBA00022669"/>
    </source>
</evidence>
<dbReference type="PANTHER" id="PTHR23301">
    <property type="entry name" value="CHITIN BINDING PERITROPHIN-A"/>
    <property type="match status" value="1"/>
</dbReference>
<evidence type="ECO:0000256" key="3">
    <source>
        <dbReference type="ARBA" id="ARBA00022737"/>
    </source>
</evidence>
<feature type="domain" description="Chitin-binding type-2" evidence="6">
    <location>
        <begin position="97"/>
        <end position="157"/>
    </location>
</feature>
<feature type="domain" description="Chitin-binding type-2" evidence="6">
    <location>
        <begin position="463"/>
        <end position="532"/>
    </location>
</feature>
<keyword evidence="4" id="KW-1015">Disulfide bond</keyword>